<sequence length="213" mass="24009">MKTVMLMVILLFIIVSSSLPTPIPQNFNQTTHIISSFENNITSKDTFYFNCPYNDKDIIIKHVSYKFQSNSSNFSVIVYNSNLNRINSINSSDWYWQLIPQHCSYYCEANYTFENNATQCFIFSGFDPFNDTMLISYEIVEDYIGPLPDEPVPSPSTVSENPPANNPDEPSQLSPGAIAGIVIGCIAFVGLVVGIAIFFIKKYDMCNLNTSRN</sequence>
<dbReference type="PANTHER" id="PTHR16861:SF4">
    <property type="entry name" value="SH3 DOMAIN PROTEIN (AFU_ORTHOLOGUE AFUA_1G13610)"/>
    <property type="match status" value="1"/>
</dbReference>
<dbReference type="PANTHER" id="PTHR16861">
    <property type="entry name" value="GLYCOPROTEIN 38"/>
    <property type="match status" value="1"/>
</dbReference>
<feature type="compositionally biased region" description="Polar residues" evidence="1">
    <location>
        <begin position="155"/>
        <end position="171"/>
    </location>
</feature>
<accession>A0A1V0SLJ7</accession>
<feature type="transmembrane region" description="Helical" evidence="2">
    <location>
        <begin position="177"/>
        <end position="200"/>
    </location>
</feature>
<keyword evidence="2" id="KW-1133">Transmembrane helix</keyword>
<proteinExistence type="predicted"/>
<gene>
    <name evidence="3" type="ORF">Klosneuvirus_6_66</name>
</gene>
<dbReference type="EMBL" id="KY684113">
    <property type="protein sequence ID" value="ARF12504.1"/>
    <property type="molecule type" value="Genomic_DNA"/>
</dbReference>
<reference evidence="3" key="1">
    <citation type="journal article" date="2017" name="Science">
        <title>Giant viruses with an expanded complement of translation system components.</title>
        <authorList>
            <person name="Schulz F."/>
            <person name="Yutin N."/>
            <person name="Ivanova N.N."/>
            <person name="Ortega D.R."/>
            <person name="Lee T.K."/>
            <person name="Vierheilig J."/>
            <person name="Daims H."/>
            <person name="Horn M."/>
            <person name="Wagner M."/>
            <person name="Jensen G.J."/>
            <person name="Kyrpides N.C."/>
            <person name="Koonin E.V."/>
            <person name="Woyke T."/>
        </authorList>
    </citation>
    <scope>NUCLEOTIDE SEQUENCE</scope>
    <source>
        <strain evidence="3">KNV1</strain>
    </source>
</reference>
<name>A0A1V0SLJ7_9VIRU</name>
<protein>
    <submittedName>
        <fullName evidence="3">Uncharacterized protein</fullName>
    </submittedName>
</protein>
<feature type="region of interest" description="Disordered" evidence="1">
    <location>
        <begin position="151"/>
        <end position="171"/>
    </location>
</feature>
<keyword evidence="2" id="KW-0812">Transmembrane</keyword>
<organism evidence="3">
    <name type="scientific">Klosneuvirus KNV1</name>
    <dbReference type="NCBI Taxonomy" id="1977640"/>
    <lineage>
        <taxon>Viruses</taxon>
        <taxon>Varidnaviria</taxon>
        <taxon>Bamfordvirae</taxon>
        <taxon>Nucleocytoviricota</taxon>
        <taxon>Megaviricetes</taxon>
        <taxon>Imitervirales</taxon>
        <taxon>Mimiviridae</taxon>
        <taxon>Klosneuvirinae</taxon>
        <taxon>Klosneuvirus</taxon>
    </lineage>
</organism>
<evidence type="ECO:0000313" key="3">
    <source>
        <dbReference type="EMBL" id="ARF12504.1"/>
    </source>
</evidence>
<keyword evidence="2" id="KW-0472">Membrane</keyword>
<evidence type="ECO:0000256" key="2">
    <source>
        <dbReference type="SAM" id="Phobius"/>
    </source>
</evidence>
<evidence type="ECO:0000256" key="1">
    <source>
        <dbReference type="SAM" id="MobiDB-lite"/>
    </source>
</evidence>